<dbReference type="PANTHER" id="PTHR11011">
    <property type="entry name" value="MALE STERILITY PROTEIN 2-RELATED"/>
    <property type="match status" value="1"/>
</dbReference>
<accession>A0A814F8G0</accession>
<evidence type="ECO:0000313" key="4">
    <source>
        <dbReference type="EMBL" id="CAF1097763.1"/>
    </source>
</evidence>
<gene>
    <name evidence="3" type="ORF">BJG266_LOCUS14628</name>
    <name evidence="4" type="ORF">QVE165_LOCUS20125</name>
</gene>
<proteinExistence type="inferred from homology"/>
<organism evidence="3 6">
    <name type="scientific">Adineta steineri</name>
    <dbReference type="NCBI Taxonomy" id="433720"/>
    <lineage>
        <taxon>Eukaryota</taxon>
        <taxon>Metazoa</taxon>
        <taxon>Spiralia</taxon>
        <taxon>Gnathifera</taxon>
        <taxon>Rotifera</taxon>
        <taxon>Eurotatoria</taxon>
        <taxon>Bdelloidea</taxon>
        <taxon>Adinetida</taxon>
        <taxon>Adinetidae</taxon>
        <taxon>Adineta</taxon>
    </lineage>
</organism>
<dbReference type="SUPFAM" id="SSF51735">
    <property type="entry name" value="NAD(P)-binding Rossmann-fold domains"/>
    <property type="match status" value="1"/>
</dbReference>
<dbReference type="GO" id="GO:0035336">
    <property type="term" value="P:long-chain fatty-acyl-CoA metabolic process"/>
    <property type="evidence" value="ECO:0007669"/>
    <property type="project" value="TreeGrafter"/>
</dbReference>
<keyword evidence="1" id="KW-0443">Lipid metabolism</keyword>
<comment type="similarity">
    <text evidence="1">Belongs to the fatty acyl-CoA reductase family.</text>
</comment>
<keyword evidence="1" id="KW-0560">Oxidoreductase</keyword>
<evidence type="ECO:0000313" key="6">
    <source>
        <dbReference type="Proteomes" id="UP000663877"/>
    </source>
</evidence>
<dbReference type="InterPro" id="IPR026055">
    <property type="entry name" value="FAR"/>
</dbReference>
<dbReference type="GO" id="GO:0080019">
    <property type="term" value="F:alcohol-forming very long-chain fatty acyl-CoA reductase activity"/>
    <property type="evidence" value="ECO:0007669"/>
    <property type="project" value="InterPro"/>
</dbReference>
<keyword evidence="1" id="KW-0521">NADP</keyword>
<keyword evidence="5" id="KW-1185">Reference proteome</keyword>
<comment type="caution">
    <text evidence="3">The sequence shown here is derived from an EMBL/GenBank/DDBJ whole genome shotgun (WGS) entry which is preliminary data.</text>
</comment>
<comment type="catalytic activity">
    <reaction evidence="1">
        <text>a long-chain fatty acyl-CoA + 2 NADPH + 2 H(+) = a long-chain primary fatty alcohol + 2 NADP(+) + CoA</text>
        <dbReference type="Rhea" id="RHEA:52716"/>
        <dbReference type="ChEBI" id="CHEBI:15378"/>
        <dbReference type="ChEBI" id="CHEBI:57287"/>
        <dbReference type="ChEBI" id="CHEBI:57783"/>
        <dbReference type="ChEBI" id="CHEBI:58349"/>
        <dbReference type="ChEBI" id="CHEBI:77396"/>
        <dbReference type="ChEBI" id="CHEBI:83139"/>
        <dbReference type="EC" id="1.2.1.84"/>
    </reaction>
</comment>
<dbReference type="Proteomes" id="UP000663877">
    <property type="component" value="Unassembled WGS sequence"/>
</dbReference>
<dbReference type="PANTHER" id="PTHR11011:SF45">
    <property type="entry name" value="FATTY ACYL-COA REDUCTASE CG8306-RELATED"/>
    <property type="match status" value="1"/>
</dbReference>
<evidence type="ECO:0000313" key="5">
    <source>
        <dbReference type="Proteomes" id="UP000663832"/>
    </source>
</evidence>
<dbReference type="EMBL" id="CAJNOM010000125">
    <property type="protein sequence ID" value="CAF1097763.1"/>
    <property type="molecule type" value="Genomic_DNA"/>
</dbReference>
<dbReference type="AlphaFoldDB" id="A0A814F8G0"/>
<evidence type="ECO:0000259" key="2">
    <source>
        <dbReference type="Pfam" id="PF07993"/>
    </source>
</evidence>
<dbReference type="Gene3D" id="3.40.50.720">
    <property type="entry name" value="NAD(P)-binding Rossmann-like Domain"/>
    <property type="match status" value="1"/>
</dbReference>
<dbReference type="GO" id="GO:0102965">
    <property type="term" value="F:alcohol-forming long-chain fatty acyl-CoA reductase activity"/>
    <property type="evidence" value="ECO:0007669"/>
    <property type="project" value="UniProtKB-EC"/>
</dbReference>
<reference evidence="3" key="1">
    <citation type="submission" date="2021-02" db="EMBL/GenBank/DDBJ databases">
        <authorList>
            <person name="Nowell W R."/>
        </authorList>
    </citation>
    <scope>NUCLEOTIDE SEQUENCE</scope>
</reference>
<name>A0A814F8G0_9BILA</name>
<dbReference type="Proteomes" id="UP000663832">
    <property type="component" value="Unassembled WGS sequence"/>
</dbReference>
<evidence type="ECO:0000256" key="1">
    <source>
        <dbReference type="RuleBase" id="RU363097"/>
    </source>
</evidence>
<keyword evidence="1" id="KW-0444">Lipid biosynthesis</keyword>
<dbReference type="OrthoDB" id="429813at2759"/>
<dbReference type="EC" id="1.2.1.84" evidence="1"/>
<sequence>MVENDHKSAISTFFSAKSIFITGGTGFIGKQIIEKLLRSCSALDRIYVLVRPKHGIHVHQRIEQLCSLPAIRLLIPNFKTKIIPVLGDITKNEFDLSNEDQQLLIENCQIVINSGASVRFTEPLKQAIKSNLYSVRNMINLCKKMQQLQSFVHISTAYIHPYRLDIDEVLYPMNEDPNLLLESIEGFSEKMFDYLSKKLLINYPNTYTYTKSLAEYLILQQANQLPIGEELSQLNLNIFFSSFFFKLAIIRPSIVGATWNEPIPESFTN</sequence>
<dbReference type="GO" id="GO:0005777">
    <property type="term" value="C:peroxisome"/>
    <property type="evidence" value="ECO:0007669"/>
    <property type="project" value="TreeGrafter"/>
</dbReference>
<comment type="function">
    <text evidence="1">Catalyzes the reduction of fatty acyl-CoA to fatty alcohols.</text>
</comment>
<dbReference type="InterPro" id="IPR013120">
    <property type="entry name" value="FAR_NAD-bd"/>
</dbReference>
<dbReference type="EMBL" id="CAJNOI010000062">
    <property type="protein sequence ID" value="CAF0976499.1"/>
    <property type="molecule type" value="Genomic_DNA"/>
</dbReference>
<protein>
    <recommendedName>
        <fullName evidence="1">Fatty acyl-CoA reductase</fullName>
        <ecNumber evidence="1">1.2.1.84</ecNumber>
    </recommendedName>
</protein>
<dbReference type="CDD" id="cd05236">
    <property type="entry name" value="FAR-N_SDR_e"/>
    <property type="match status" value="1"/>
</dbReference>
<dbReference type="InterPro" id="IPR036291">
    <property type="entry name" value="NAD(P)-bd_dom_sf"/>
</dbReference>
<dbReference type="Pfam" id="PF07993">
    <property type="entry name" value="NAD_binding_4"/>
    <property type="match status" value="1"/>
</dbReference>
<feature type="domain" description="Thioester reductase (TE)" evidence="2">
    <location>
        <begin position="21"/>
        <end position="227"/>
    </location>
</feature>
<evidence type="ECO:0000313" key="3">
    <source>
        <dbReference type="EMBL" id="CAF0976499.1"/>
    </source>
</evidence>